<reference evidence="2 3" key="1">
    <citation type="journal article" date="2018" name="Nat. Ecol. Evol.">
        <title>Pezizomycetes genomes reveal the molecular basis of ectomycorrhizal truffle lifestyle.</title>
        <authorList>
            <person name="Murat C."/>
            <person name="Payen T."/>
            <person name="Noel B."/>
            <person name="Kuo A."/>
            <person name="Morin E."/>
            <person name="Chen J."/>
            <person name="Kohler A."/>
            <person name="Krizsan K."/>
            <person name="Balestrini R."/>
            <person name="Da Silva C."/>
            <person name="Montanini B."/>
            <person name="Hainaut M."/>
            <person name="Levati E."/>
            <person name="Barry K.W."/>
            <person name="Belfiori B."/>
            <person name="Cichocki N."/>
            <person name="Clum A."/>
            <person name="Dockter R.B."/>
            <person name="Fauchery L."/>
            <person name="Guy J."/>
            <person name="Iotti M."/>
            <person name="Le Tacon F."/>
            <person name="Lindquist E.A."/>
            <person name="Lipzen A."/>
            <person name="Malagnac F."/>
            <person name="Mello A."/>
            <person name="Molinier V."/>
            <person name="Miyauchi S."/>
            <person name="Poulain J."/>
            <person name="Riccioni C."/>
            <person name="Rubini A."/>
            <person name="Sitrit Y."/>
            <person name="Splivallo R."/>
            <person name="Traeger S."/>
            <person name="Wang M."/>
            <person name="Zifcakova L."/>
            <person name="Wipf D."/>
            <person name="Zambonelli A."/>
            <person name="Paolocci F."/>
            <person name="Nowrousian M."/>
            <person name="Ottonello S."/>
            <person name="Baldrian P."/>
            <person name="Spatafora J.W."/>
            <person name="Henrissat B."/>
            <person name="Nagy L.G."/>
            <person name="Aury J.M."/>
            <person name="Wincker P."/>
            <person name="Grigoriev I.V."/>
            <person name="Bonfante P."/>
            <person name="Martin F.M."/>
        </authorList>
    </citation>
    <scope>NUCLEOTIDE SEQUENCE [LARGE SCALE GENOMIC DNA]</scope>
    <source>
        <strain evidence="2 3">RN42</strain>
    </source>
</reference>
<feature type="compositionally biased region" description="Low complexity" evidence="1">
    <location>
        <begin position="1"/>
        <end position="14"/>
    </location>
</feature>
<accession>A0A3N4HIN5</accession>
<keyword evidence="3" id="KW-1185">Reference proteome</keyword>
<feature type="compositionally biased region" description="Basic and acidic residues" evidence="1">
    <location>
        <begin position="22"/>
        <end position="38"/>
    </location>
</feature>
<organism evidence="2 3">
    <name type="scientific">Ascobolus immersus RN42</name>
    <dbReference type="NCBI Taxonomy" id="1160509"/>
    <lineage>
        <taxon>Eukaryota</taxon>
        <taxon>Fungi</taxon>
        <taxon>Dikarya</taxon>
        <taxon>Ascomycota</taxon>
        <taxon>Pezizomycotina</taxon>
        <taxon>Pezizomycetes</taxon>
        <taxon>Pezizales</taxon>
        <taxon>Ascobolaceae</taxon>
        <taxon>Ascobolus</taxon>
    </lineage>
</organism>
<gene>
    <name evidence="2" type="ORF">BJ508DRAFT_73085</name>
</gene>
<evidence type="ECO:0000256" key="1">
    <source>
        <dbReference type="SAM" id="MobiDB-lite"/>
    </source>
</evidence>
<sequence>MITNSSPPRNTPNPFTVVTDEQTARHDLNLTDKNERSIQESATRTPPDFFPRTGPYEPAMEGAGNERDDWNTEAQK</sequence>
<dbReference type="AlphaFoldDB" id="A0A3N4HIN5"/>
<protein>
    <submittedName>
        <fullName evidence="2">Uncharacterized protein</fullName>
    </submittedName>
</protein>
<evidence type="ECO:0000313" key="2">
    <source>
        <dbReference type="EMBL" id="RPA72528.1"/>
    </source>
</evidence>
<dbReference type="EMBL" id="ML119858">
    <property type="protein sequence ID" value="RPA72528.1"/>
    <property type="molecule type" value="Genomic_DNA"/>
</dbReference>
<feature type="compositionally biased region" description="Basic and acidic residues" evidence="1">
    <location>
        <begin position="64"/>
        <end position="76"/>
    </location>
</feature>
<feature type="region of interest" description="Disordered" evidence="1">
    <location>
        <begin position="1"/>
        <end position="76"/>
    </location>
</feature>
<name>A0A3N4HIN5_ASCIM</name>
<evidence type="ECO:0000313" key="3">
    <source>
        <dbReference type="Proteomes" id="UP000275078"/>
    </source>
</evidence>
<dbReference type="Proteomes" id="UP000275078">
    <property type="component" value="Unassembled WGS sequence"/>
</dbReference>
<proteinExistence type="predicted"/>